<sequence length="53" mass="5991">MAITKRAGNMNVVDERPTNLPEDLANGFRGGKFYDLDLALVVRVLMEKLRITK</sequence>
<keyword evidence="2" id="KW-1185">Reference proteome</keyword>
<reference evidence="1" key="1">
    <citation type="submission" date="2023-07" db="EMBL/GenBank/DDBJ databases">
        <title>draft genome sequence of fig (Ficus carica).</title>
        <authorList>
            <person name="Takahashi T."/>
            <person name="Nishimura K."/>
        </authorList>
    </citation>
    <scope>NUCLEOTIDE SEQUENCE</scope>
</reference>
<evidence type="ECO:0000313" key="2">
    <source>
        <dbReference type="Proteomes" id="UP001187192"/>
    </source>
</evidence>
<accession>A0AA88J2W1</accession>
<dbReference type="Proteomes" id="UP001187192">
    <property type="component" value="Unassembled WGS sequence"/>
</dbReference>
<dbReference type="Gramene" id="FCD_00018659-RA">
    <property type="protein sequence ID" value="FCD_00018659-RA:cds"/>
    <property type="gene ID" value="FCD_00018659"/>
</dbReference>
<gene>
    <name evidence="1" type="ORF">TIFTF001_029790</name>
</gene>
<dbReference type="AlphaFoldDB" id="A0AA88J2W1"/>
<organism evidence="1 2">
    <name type="scientific">Ficus carica</name>
    <name type="common">Common fig</name>
    <dbReference type="NCBI Taxonomy" id="3494"/>
    <lineage>
        <taxon>Eukaryota</taxon>
        <taxon>Viridiplantae</taxon>
        <taxon>Streptophyta</taxon>
        <taxon>Embryophyta</taxon>
        <taxon>Tracheophyta</taxon>
        <taxon>Spermatophyta</taxon>
        <taxon>Magnoliopsida</taxon>
        <taxon>eudicotyledons</taxon>
        <taxon>Gunneridae</taxon>
        <taxon>Pentapetalae</taxon>
        <taxon>rosids</taxon>
        <taxon>fabids</taxon>
        <taxon>Rosales</taxon>
        <taxon>Moraceae</taxon>
        <taxon>Ficeae</taxon>
        <taxon>Ficus</taxon>
    </lineage>
</organism>
<dbReference type="EMBL" id="BTGU01000101">
    <property type="protein sequence ID" value="GMN60695.1"/>
    <property type="molecule type" value="Genomic_DNA"/>
</dbReference>
<proteinExistence type="predicted"/>
<evidence type="ECO:0000313" key="1">
    <source>
        <dbReference type="EMBL" id="GMN60695.1"/>
    </source>
</evidence>
<comment type="caution">
    <text evidence="1">The sequence shown here is derived from an EMBL/GenBank/DDBJ whole genome shotgun (WGS) entry which is preliminary data.</text>
</comment>
<protein>
    <submittedName>
        <fullName evidence="1">Uncharacterized protein</fullName>
    </submittedName>
</protein>
<name>A0AA88J2W1_FICCA</name>